<dbReference type="InterPro" id="IPR007110">
    <property type="entry name" value="Ig-like_dom"/>
</dbReference>
<protein>
    <submittedName>
        <fullName evidence="4">Fibroblast growth factor receptor 3-like</fullName>
    </submittedName>
</protein>
<evidence type="ECO:0000259" key="2">
    <source>
        <dbReference type="PROSITE" id="PS50835"/>
    </source>
</evidence>
<organism evidence="3 4">
    <name type="scientific">Saccoglossus kowalevskii</name>
    <name type="common">Acorn worm</name>
    <dbReference type="NCBI Taxonomy" id="10224"/>
    <lineage>
        <taxon>Eukaryota</taxon>
        <taxon>Metazoa</taxon>
        <taxon>Hemichordata</taxon>
        <taxon>Enteropneusta</taxon>
        <taxon>Harrimaniidae</taxon>
        <taxon>Saccoglossus</taxon>
    </lineage>
</organism>
<dbReference type="SUPFAM" id="SSF48726">
    <property type="entry name" value="Immunoglobulin"/>
    <property type="match status" value="2"/>
</dbReference>
<dbReference type="InterPro" id="IPR003599">
    <property type="entry name" value="Ig_sub"/>
</dbReference>
<keyword evidence="3" id="KW-1185">Reference proteome</keyword>
<dbReference type="PANTHER" id="PTHR19890:SF10">
    <property type="entry name" value="FIBROBLAST GROWTH FACTOR RECEPTOR-LIKE 1"/>
    <property type="match status" value="1"/>
</dbReference>
<feature type="domain" description="Ig-like" evidence="2">
    <location>
        <begin position="143"/>
        <end position="272"/>
    </location>
</feature>
<name>A0ABM0H0D1_SACKO</name>
<dbReference type="InterPro" id="IPR003598">
    <property type="entry name" value="Ig_sub2"/>
</dbReference>
<gene>
    <name evidence="4" type="primary">LOC100374552</name>
</gene>
<dbReference type="InterPro" id="IPR052615">
    <property type="entry name" value="FGFRL"/>
</dbReference>
<evidence type="ECO:0000313" key="4">
    <source>
        <dbReference type="RefSeq" id="XP_002741403.1"/>
    </source>
</evidence>
<sequence>MRHNKSKATLLVIVMLAISSSCDSLPLERTIRDSLKGSKPYFTSPQKMSRRFIAEPAGKGVTARFHCHADGNPTPRINWLKNHQEMDASNIRIDKVRIKKWSLILEDLLPSDSGLYTCIVGNQYGSINATYELEVIARVIKIPRLQSGLPKNQTAYIGDSVTFRCQVQSRDSLAPHIQWLKHTSTSNNDVGDAFSLLQREWPKHPEWNCVAMTRNLFEKSPFICIAPETDIGQPPIDPEKLRLTNVTFEDAAEYTCLAGNAIGIARRSAWLTVKRPPGNILFTHPNFMKL</sequence>
<dbReference type="Gene3D" id="2.60.40.10">
    <property type="entry name" value="Immunoglobulins"/>
    <property type="match status" value="2"/>
</dbReference>
<dbReference type="PANTHER" id="PTHR19890">
    <property type="entry name" value="FIBROBLAST GROWTH FACTOR RECEPTOR"/>
    <property type="match status" value="1"/>
</dbReference>
<proteinExistence type="predicted"/>
<dbReference type="SMART" id="SM00408">
    <property type="entry name" value="IGc2"/>
    <property type="match status" value="2"/>
</dbReference>
<reference evidence="4" key="1">
    <citation type="submission" date="2025-08" db="UniProtKB">
        <authorList>
            <consortium name="RefSeq"/>
        </authorList>
    </citation>
    <scope>IDENTIFICATION</scope>
    <source>
        <tissue evidence="4">Testes</tissue>
    </source>
</reference>
<dbReference type="PROSITE" id="PS51257">
    <property type="entry name" value="PROKAR_LIPOPROTEIN"/>
    <property type="match status" value="1"/>
</dbReference>
<feature type="domain" description="Ig-like" evidence="2">
    <location>
        <begin position="45"/>
        <end position="134"/>
    </location>
</feature>
<feature type="signal peptide" evidence="1">
    <location>
        <begin position="1"/>
        <end position="24"/>
    </location>
</feature>
<feature type="chain" id="PRO_5046883283" evidence="1">
    <location>
        <begin position="25"/>
        <end position="290"/>
    </location>
</feature>
<dbReference type="SMART" id="SM00409">
    <property type="entry name" value="IG"/>
    <property type="match status" value="2"/>
</dbReference>
<dbReference type="InterPro" id="IPR036179">
    <property type="entry name" value="Ig-like_dom_sf"/>
</dbReference>
<dbReference type="InterPro" id="IPR013783">
    <property type="entry name" value="Ig-like_fold"/>
</dbReference>
<dbReference type="PROSITE" id="PS50835">
    <property type="entry name" value="IG_LIKE"/>
    <property type="match status" value="2"/>
</dbReference>
<dbReference type="InterPro" id="IPR013098">
    <property type="entry name" value="Ig_I-set"/>
</dbReference>
<evidence type="ECO:0000256" key="1">
    <source>
        <dbReference type="SAM" id="SignalP"/>
    </source>
</evidence>
<accession>A0ABM0H0D1</accession>
<dbReference type="Proteomes" id="UP000694865">
    <property type="component" value="Unplaced"/>
</dbReference>
<evidence type="ECO:0000313" key="3">
    <source>
        <dbReference type="Proteomes" id="UP000694865"/>
    </source>
</evidence>
<dbReference type="GeneID" id="100374552"/>
<dbReference type="RefSeq" id="XP_002741403.1">
    <property type="nucleotide sequence ID" value="XM_002741357.2"/>
</dbReference>
<dbReference type="Pfam" id="PF07679">
    <property type="entry name" value="I-set"/>
    <property type="match status" value="1"/>
</dbReference>
<keyword evidence="1" id="KW-0732">Signal</keyword>